<keyword evidence="3" id="KW-1185">Reference proteome</keyword>
<protein>
    <submittedName>
        <fullName evidence="2">Uncharacterized protein</fullName>
    </submittedName>
</protein>
<dbReference type="EMBL" id="CP002101">
    <property type="protein sequence ID" value="AEH60896.1"/>
    <property type="molecule type" value="Genomic_DNA"/>
</dbReference>
<dbReference type="OrthoDB" id="125100at2157"/>
<dbReference type="STRING" id="679901.Mzhil_1039"/>
<sequence>MKNNKKNNLVERQRYQTLLKRNRKISQVNIFIIGSALVAHYAGYENIASPLLWLGIILLIYTIGSNLLIRHKIKKMR</sequence>
<keyword evidence="1" id="KW-1133">Transmembrane helix</keyword>
<dbReference type="Proteomes" id="UP000006622">
    <property type="component" value="Chromosome"/>
</dbReference>
<dbReference type="RefSeq" id="WP_013898334.1">
    <property type="nucleotide sequence ID" value="NC_015676.1"/>
</dbReference>
<dbReference type="KEGG" id="mzh:Mzhil_1039"/>
<evidence type="ECO:0000313" key="2">
    <source>
        <dbReference type="EMBL" id="AEH60896.1"/>
    </source>
</evidence>
<dbReference type="HOGENOM" id="CLU_194997_0_0_2"/>
<proteinExistence type="predicted"/>
<organism evidence="2 3">
    <name type="scientific">Methanosalsum zhilinae (strain DSM 4017 / NBRC 107636 / OCM 62 / WeN5)</name>
    <name type="common">Methanohalophilus zhilinae</name>
    <dbReference type="NCBI Taxonomy" id="679901"/>
    <lineage>
        <taxon>Archaea</taxon>
        <taxon>Methanobacteriati</taxon>
        <taxon>Methanobacteriota</taxon>
        <taxon>Stenosarchaea group</taxon>
        <taxon>Methanomicrobia</taxon>
        <taxon>Methanosarcinales</taxon>
        <taxon>Methanosarcinaceae</taxon>
        <taxon>Methanosalsum</taxon>
    </lineage>
</organism>
<keyword evidence="1" id="KW-0472">Membrane</keyword>
<gene>
    <name evidence="2" type="ordered locus">Mzhil_1039</name>
</gene>
<name>F7XLW8_METZD</name>
<evidence type="ECO:0000313" key="3">
    <source>
        <dbReference type="Proteomes" id="UP000006622"/>
    </source>
</evidence>
<dbReference type="GeneID" id="10822664"/>
<keyword evidence="1" id="KW-0812">Transmembrane</keyword>
<feature type="transmembrane region" description="Helical" evidence="1">
    <location>
        <begin position="28"/>
        <end position="44"/>
    </location>
</feature>
<feature type="transmembrane region" description="Helical" evidence="1">
    <location>
        <begin position="50"/>
        <end position="69"/>
    </location>
</feature>
<evidence type="ECO:0000256" key="1">
    <source>
        <dbReference type="SAM" id="Phobius"/>
    </source>
</evidence>
<accession>F7XLW8</accession>
<reference evidence="2" key="1">
    <citation type="submission" date="2010-07" db="EMBL/GenBank/DDBJ databases">
        <title>The complete genome of Methanosalsum zhilinae DSM 4017.</title>
        <authorList>
            <consortium name="US DOE Joint Genome Institute (JGI-PGF)"/>
            <person name="Lucas S."/>
            <person name="Copeland A."/>
            <person name="Lapidus A."/>
            <person name="Glavina del Rio T."/>
            <person name="Dalin E."/>
            <person name="Tice H."/>
            <person name="Bruce D."/>
            <person name="Goodwin L."/>
            <person name="Pitluck S."/>
            <person name="Kyrpides N."/>
            <person name="Mavromatis K."/>
            <person name="Ovchinnikova G."/>
            <person name="Daligault H."/>
            <person name="Detter J.C."/>
            <person name="Han C."/>
            <person name="Tapia R."/>
            <person name="Larimer F."/>
            <person name="Land M."/>
            <person name="Hauser L."/>
            <person name="Markowitz V."/>
            <person name="Cheng J.-F."/>
            <person name="Hugenholtz P."/>
            <person name="Woyke T."/>
            <person name="Wu D."/>
            <person name="Spring S."/>
            <person name="Schueler E."/>
            <person name="Brambilla E."/>
            <person name="Klenk H.-P."/>
            <person name="Eisen J.A."/>
        </authorList>
    </citation>
    <scope>NUCLEOTIDE SEQUENCE</scope>
    <source>
        <strain evidence="2">DSM 4017</strain>
    </source>
</reference>
<dbReference type="AlphaFoldDB" id="F7XLW8"/>